<name>A0A1Y0EHV0_9RHOB</name>
<dbReference type="Proteomes" id="UP000195273">
    <property type="component" value="Chromosome"/>
</dbReference>
<keyword evidence="2" id="KW-1185">Reference proteome</keyword>
<dbReference type="RefSeq" id="WP_162290744.1">
    <property type="nucleotide sequence ID" value="NZ_CP021431.1"/>
</dbReference>
<gene>
    <name evidence="1" type="ORF">LOKVESSMR4R_03733</name>
</gene>
<dbReference type="EMBL" id="CP021431">
    <property type="protein sequence ID" value="ARU02999.1"/>
    <property type="molecule type" value="Genomic_DNA"/>
</dbReference>
<evidence type="ECO:0000313" key="2">
    <source>
        <dbReference type="Proteomes" id="UP000195273"/>
    </source>
</evidence>
<reference evidence="1 2" key="1">
    <citation type="submission" date="2017-05" db="EMBL/GenBank/DDBJ databases">
        <title>Genome Sequence of Loktanella vestfoldensis Strain SMR4r Isolated from a Culture of the Diatom Skeletonema marinoi.</title>
        <authorList>
            <person name="Topel M."/>
            <person name="Pinder M.I.M."/>
            <person name="Johansson O.N."/>
            <person name="Kourtchenko O."/>
            <person name="Godhe A."/>
            <person name="Clarke A.K."/>
        </authorList>
    </citation>
    <scope>NUCLEOTIDE SEQUENCE [LARGE SCALE GENOMIC DNA]</scope>
    <source>
        <strain evidence="1 2">SMR4r</strain>
    </source>
</reference>
<proteinExistence type="predicted"/>
<sequence>MTKAPILDREKRLAWALGILSDRDGHSVARLRRACKSVLNHAPSSDLANRTKASLLLKDLQPTTPDTKEE</sequence>
<dbReference type="AlphaFoldDB" id="A0A1Y0EHV0"/>
<evidence type="ECO:0000313" key="1">
    <source>
        <dbReference type="EMBL" id="ARU02999.1"/>
    </source>
</evidence>
<protein>
    <submittedName>
        <fullName evidence="1">Uncharacterized protein</fullName>
    </submittedName>
</protein>
<dbReference type="KEGG" id="lvs:LOKVESSMR4R_03733"/>
<accession>A0A1Y0EHV0</accession>
<organism evidence="1 2">
    <name type="scientific">Yoonia vestfoldensis</name>
    <dbReference type="NCBI Taxonomy" id="245188"/>
    <lineage>
        <taxon>Bacteria</taxon>
        <taxon>Pseudomonadati</taxon>
        <taxon>Pseudomonadota</taxon>
        <taxon>Alphaproteobacteria</taxon>
        <taxon>Rhodobacterales</taxon>
        <taxon>Paracoccaceae</taxon>
        <taxon>Yoonia</taxon>
    </lineage>
</organism>